<dbReference type="GO" id="GO:0005975">
    <property type="term" value="P:carbohydrate metabolic process"/>
    <property type="evidence" value="ECO:0007669"/>
    <property type="project" value="InterPro"/>
</dbReference>
<organism evidence="4 5">
    <name type="scientific">Sphagnurus paluster</name>
    <dbReference type="NCBI Taxonomy" id="117069"/>
    <lineage>
        <taxon>Eukaryota</taxon>
        <taxon>Fungi</taxon>
        <taxon>Dikarya</taxon>
        <taxon>Basidiomycota</taxon>
        <taxon>Agaricomycotina</taxon>
        <taxon>Agaricomycetes</taxon>
        <taxon>Agaricomycetidae</taxon>
        <taxon>Agaricales</taxon>
        <taxon>Tricholomatineae</taxon>
        <taxon>Lyophyllaceae</taxon>
        <taxon>Sphagnurus</taxon>
    </lineage>
</organism>
<dbReference type="SUPFAM" id="SSF51445">
    <property type="entry name" value="(Trans)glycosidases"/>
    <property type="match status" value="1"/>
</dbReference>
<dbReference type="Gene3D" id="3.20.20.80">
    <property type="entry name" value="Glycosidases"/>
    <property type="match status" value="1"/>
</dbReference>
<dbReference type="CDD" id="cd12215">
    <property type="entry name" value="ChiC_BD"/>
    <property type="match status" value="1"/>
</dbReference>
<dbReference type="Proteomes" id="UP000717328">
    <property type="component" value="Unassembled WGS sequence"/>
</dbReference>
<feature type="compositionally biased region" description="Gly residues" evidence="2">
    <location>
        <begin position="343"/>
        <end position="354"/>
    </location>
</feature>
<dbReference type="EMBL" id="JABCKI010000065">
    <property type="protein sequence ID" value="KAG5653230.1"/>
    <property type="molecule type" value="Genomic_DNA"/>
</dbReference>
<evidence type="ECO:0000313" key="4">
    <source>
        <dbReference type="EMBL" id="KAG5653230.1"/>
    </source>
</evidence>
<dbReference type="AlphaFoldDB" id="A0A9P7GTM4"/>
<dbReference type="InterPro" id="IPR036573">
    <property type="entry name" value="CBM_sf_5/12"/>
</dbReference>
<dbReference type="Gene3D" id="2.10.10.20">
    <property type="entry name" value="Carbohydrate-binding module superfamily 5/12"/>
    <property type="match status" value="1"/>
</dbReference>
<feature type="domain" description="Chitin-binding type-3" evidence="3">
    <location>
        <begin position="278"/>
        <end position="321"/>
    </location>
</feature>
<sequence length="752" mass="79617">MRIWDLLSVQLDLMQFMFNTTTIAASTVTPTPTDNWAKTASPNKNVKVYIGAPAASSAAGSGYVSAATLGKIAQETRAKYSSFGGIMLWDASQAYGNGRFDIAIKNAIAVTGGGNGGGTTTPDDGGDGECEPEPTSTKKTSSSSTPASTSKTSSTSTAKTSSTPASSSTTPTSTAASTTPSATSSTVSSASSEVPTSSSPSSSAPSATSSTPSDSVSSPASSETLSTPTPSSTPPTSSEPSSTPKTSSTPSSSTPSTTPTTPATSSTPTPTSGICGGVSSWGSSNVYVGGNKVISNGHLWTAKWWTQGDLPGGLAGVWADSGVCPIVGTSPSATSESSTPTSGSGGGNGGGTGGSADTCTGVSTWYSSTTTPLEVRQACGLMLALAHRKEGDVPVFSATEPPPAEMLWFFRPRLSQFSRVAPTVSSCLHKNFSSTHPAGPVANVSCPEATKEWPHGRRRRKEDIPQIQTLVPARLRKSDFIDVANMTHSSIRVHSNPKSTRMRFGFIANPMLKTQIISQRFPPDARGFLYYHHDPSLPATAGEIRFRLTPYNDPVLFESGKDLLGRFDIPWAINLLSLTYGVNAPLKQQLLADGLVEPSLMEQVEKSWGGRRFMRQTKALHYLEHPFEADLTKPLCLRIFTPAAIDSVFIERLLPDYRSCVRKEKACYTGRLLLRLERSTLPEHSGTEAVVLRVLKILEPVLPIRDYDMRVPMPRKGELLQKMVWGGFETEPFSIDLNDPPSPLKLLPSAGK</sequence>
<evidence type="ECO:0000259" key="3">
    <source>
        <dbReference type="SMART" id="SM00495"/>
    </source>
</evidence>
<dbReference type="SMART" id="SM00495">
    <property type="entry name" value="ChtBD3"/>
    <property type="match status" value="1"/>
</dbReference>
<evidence type="ECO:0000256" key="1">
    <source>
        <dbReference type="ARBA" id="ARBA00022801"/>
    </source>
</evidence>
<dbReference type="SUPFAM" id="SSF51055">
    <property type="entry name" value="Carbohydrate binding domain"/>
    <property type="match status" value="1"/>
</dbReference>
<feature type="compositionally biased region" description="Low complexity" evidence="2">
    <location>
        <begin position="328"/>
        <end position="342"/>
    </location>
</feature>
<proteinExistence type="predicted"/>
<evidence type="ECO:0000256" key="2">
    <source>
        <dbReference type="SAM" id="MobiDB-lite"/>
    </source>
</evidence>
<accession>A0A9P7GTM4</accession>
<dbReference type="GO" id="GO:0030246">
    <property type="term" value="F:carbohydrate binding"/>
    <property type="evidence" value="ECO:0007669"/>
    <property type="project" value="InterPro"/>
</dbReference>
<gene>
    <name evidence="4" type="ORF">H0H81_001613</name>
</gene>
<dbReference type="GO" id="GO:0004553">
    <property type="term" value="F:hydrolase activity, hydrolyzing O-glycosyl compounds"/>
    <property type="evidence" value="ECO:0007669"/>
    <property type="project" value="InterPro"/>
</dbReference>
<feature type="region of interest" description="Disordered" evidence="2">
    <location>
        <begin position="328"/>
        <end position="355"/>
    </location>
</feature>
<feature type="compositionally biased region" description="Low complexity" evidence="2">
    <location>
        <begin position="133"/>
        <end position="272"/>
    </location>
</feature>
<evidence type="ECO:0000313" key="5">
    <source>
        <dbReference type="Proteomes" id="UP000717328"/>
    </source>
</evidence>
<dbReference type="Pfam" id="PF02839">
    <property type="entry name" value="CBM_5_12"/>
    <property type="match status" value="1"/>
</dbReference>
<dbReference type="InterPro" id="IPR017853">
    <property type="entry name" value="GH"/>
</dbReference>
<name>A0A9P7GTM4_9AGAR</name>
<dbReference type="OrthoDB" id="3012298at2759"/>
<dbReference type="InterPro" id="IPR003610">
    <property type="entry name" value="CBM5/12"/>
</dbReference>
<reference evidence="4" key="1">
    <citation type="submission" date="2021-02" db="EMBL/GenBank/DDBJ databases">
        <authorList>
            <person name="Nieuwenhuis M."/>
            <person name="Van De Peppel L.J.J."/>
        </authorList>
    </citation>
    <scope>NUCLEOTIDE SEQUENCE</scope>
    <source>
        <strain evidence="4">D49</strain>
    </source>
</reference>
<reference evidence="4" key="2">
    <citation type="submission" date="2021-10" db="EMBL/GenBank/DDBJ databases">
        <title>Phylogenomics reveals ancestral predisposition of the termite-cultivated fungus Termitomyces towards a domesticated lifestyle.</title>
        <authorList>
            <person name="Auxier B."/>
            <person name="Grum-Grzhimaylo A."/>
            <person name="Cardenas M.E."/>
            <person name="Lodge J.D."/>
            <person name="Laessoe T."/>
            <person name="Pedersen O."/>
            <person name="Smith M.E."/>
            <person name="Kuyper T.W."/>
            <person name="Franco-Molano E.A."/>
            <person name="Baroni T.J."/>
            <person name="Aanen D.K."/>
        </authorList>
    </citation>
    <scope>NUCLEOTIDE SEQUENCE</scope>
    <source>
        <strain evidence="4">D49</strain>
    </source>
</reference>
<keyword evidence="1" id="KW-0378">Hydrolase</keyword>
<protein>
    <recommendedName>
        <fullName evidence="3">Chitin-binding type-3 domain-containing protein</fullName>
    </recommendedName>
</protein>
<feature type="region of interest" description="Disordered" evidence="2">
    <location>
        <begin position="109"/>
        <end position="276"/>
    </location>
</feature>
<comment type="caution">
    <text evidence="4">The sequence shown here is derived from an EMBL/GenBank/DDBJ whole genome shotgun (WGS) entry which is preliminary data.</text>
</comment>
<keyword evidence="5" id="KW-1185">Reference proteome</keyword>
<dbReference type="GO" id="GO:0005576">
    <property type="term" value="C:extracellular region"/>
    <property type="evidence" value="ECO:0007669"/>
    <property type="project" value="InterPro"/>
</dbReference>